<dbReference type="SMART" id="SM00382">
    <property type="entry name" value="AAA"/>
    <property type="match status" value="1"/>
</dbReference>
<reference evidence="2" key="1">
    <citation type="submission" date="2021-05" db="EMBL/GenBank/DDBJ databases">
        <authorList>
            <person name="Khan N."/>
        </authorList>
    </citation>
    <scope>NUCLEOTIDE SEQUENCE</scope>
</reference>
<dbReference type="AlphaFoldDB" id="A0A8J2ILG8"/>
<dbReference type="PANTHER" id="PTHR46411">
    <property type="entry name" value="FAMILY ATPASE, PUTATIVE-RELATED"/>
    <property type="match status" value="1"/>
</dbReference>
<feature type="domain" description="AAA+ ATPase" evidence="1">
    <location>
        <begin position="548"/>
        <end position="675"/>
    </location>
</feature>
<dbReference type="CDD" id="cd19481">
    <property type="entry name" value="RecA-like_protease"/>
    <property type="match status" value="1"/>
</dbReference>
<dbReference type="InterPro" id="IPR003593">
    <property type="entry name" value="AAA+_ATPase"/>
</dbReference>
<dbReference type="InterPro" id="IPR003959">
    <property type="entry name" value="ATPase_AAA_core"/>
</dbReference>
<dbReference type="Proteomes" id="UP000693738">
    <property type="component" value="Unassembled WGS sequence"/>
</dbReference>
<accession>A0A8J2ILG8</accession>
<dbReference type="PANTHER" id="PTHR46411:SF3">
    <property type="entry name" value="AAA+ ATPASE DOMAIN-CONTAINING PROTEIN"/>
    <property type="match status" value="1"/>
</dbReference>
<evidence type="ECO:0000313" key="3">
    <source>
        <dbReference type="Proteomes" id="UP000693738"/>
    </source>
</evidence>
<organism evidence="2 3">
    <name type="scientific">Fusarium equiseti</name>
    <name type="common">Fusarium scirpi</name>
    <dbReference type="NCBI Taxonomy" id="61235"/>
    <lineage>
        <taxon>Eukaryota</taxon>
        <taxon>Fungi</taxon>
        <taxon>Dikarya</taxon>
        <taxon>Ascomycota</taxon>
        <taxon>Pezizomycotina</taxon>
        <taxon>Sordariomycetes</taxon>
        <taxon>Hypocreomycetidae</taxon>
        <taxon>Hypocreales</taxon>
        <taxon>Nectriaceae</taxon>
        <taxon>Fusarium</taxon>
        <taxon>Fusarium incarnatum-equiseti species complex</taxon>
    </lineage>
</organism>
<proteinExistence type="predicted"/>
<evidence type="ECO:0000259" key="1">
    <source>
        <dbReference type="SMART" id="SM00382"/>
    </source>
</evidence>
<dbReference type="GO" id="GO:0005524">
    <property type="term" value="F:ATP binding"/>
    <property type="evidence" value="ECO:0007669"/>
    <property type="project" value="InterPro"/>
</dbReference>
<dbReference type="EMBL" id="CAJSTJ010000126">
    <property type="protein sequence ID" value="CAG7558702.1"/>
    <property type="molecule type" value="Genomic_DNA"/>
</dbReference>
<dbReference type="Pfam" id="PF00004">
    <property type="entry name" value="AAA"/>
    <property type="match status" value="1"/>
</dbReference>
<comment type="caution">
    <text evidence="2">The sequence shown here is derived from an EMBL/GenBank/DDBJ whole genome shotgun (WGS) entry which is preliminary data.</text>
</comment>
<protein>
    <recommendedName>
        <fullName evidence="1">AAA+ ATPase domain-containing protein</fullName>
    </recommendedName>
</protein>
<evidence type="ECO:0000313" key="2">
    <source>
        <dbReference type="EMBL" id="CAG7558702.1"/>
    </source>
</evidence>
<dbReference type="Pfam" id="PF22942">
    <property type="entry name" value="DUF7025"/>
    <property type="match status" value="1"/>
</dbReference>
<dbReference type="InterPro" id="IPR054289">
    <property type="entry name" value="DUF7025"/>
</dbReference>
<dbReference type="GO" id="GO:0016887">
    <property type="term" value="F:ATP hydrolysis activity"/>
    <property type="evidence" value="ECO:0007669"/>
    <property type="project" value="InterPro"/>
</dbReference>
<sequence>MLPSREVNDAPVYQMGASSVPSLANASTLPESIKRSNSPLIDSNLERIKVDEVVKTNIGDSPLDLNIDDLEEGEKCKIQTLYEGASKCTCCKNWVEEYPDNLRVNIEQEKEIKQKAIVVRMRKSHSDGKLLELDSVIVQNSSLKQTLSEVLNSYQGITTSLKKLVFKAPFHPFYHQWDQFSDILERQKKEGHPGYVFSQLMYKVLHAEIRGEMDEIKDHTEQGIVTFKLLWALFEPGTLLFSLVEGKERFFIVNSYSYLPGYLALYTKFVDWNGQQFGYNNKSFSICQFSRTKNITDLPIYPFHFHPSASSVRDRAVERGRKFQELRGTHYKAYSGPLNLVMRNGQAIERKIEERVVVDAASYFDHKGSRLPLDSLAEESIKPRLGVTDNNRHMGTSLPRPPPPIVGSYHSIPPPPPPTVGPIHTFPPPPPAIVGSIHTMESKRDEYLHRRHGSITESEQSNEQIEKSDTVLNEKQLLLCNSKVKAYPLMTKTWGEIEVDHITNIAWNDDAFTNLVLPSGYKNLVTCFVEGQARHTSDFDDIIQGKGLGVVILFVGAPGTGKTLIAEAVADNTRKPLYILSAGELGNEAEQVERRLNEVLRLAEKWDAVLLFDECDVFLQQRSMDHLRYNEIVAVFLRVIEYYRGILILTTNRGSAIDGAFQSRIHLTLHYPDLDATAREKVWRRCTIDNNAETSLSCQALKNLSQLPMNGRQIRNVVKISRILAEKEESRLGLKQIRTVLEATQQNNGMSLDVLGADETQD</sequence>
<name>A0A8J2ILG8_FUSEQ</name>
<gene>
    <name evidence="2" type="ORF">FEQUK3_LOCUS4441</name>
</gene>